<evidence type="ECO:0000313" key="1">
    <source>
        <dbReference type="EMBL" id="OXM69652.1"/>
    </source>
</evidence>
<keyword evidence="2" id="KW-1185">Reference proteome</keyword>
<protein>
    <submittedName>
        <fullName evidence="1">Uncharacterized protein</fullName>
    </submittedName>
</protein>
<reference evidence="2" key="1">
    <citation type="submission" date="2017-07" db="EMBL/GenBank/DDBJ databases">
        <title>Comparative genome mining reveals phylogenetic distribution patterns of secondary metabolites in Amycolatopsis.</title>
        <authorList>
            <person name="Adamek M."/>
            <person name="Alanjary M."/>
            <person name="Sales-Ortells H."/>
            <person name="Goodfellow M."/>
            <person name="Bull A.T."/>
            <person name="Kalinowski J."/>
            <person name="Ziemert N."/>
        </authorList>
    </citation>
    <scope>NUCLEOTIDE SEQUENCE [LARGE SCALE GENOMIC DNA]</scope>
    <source>
        <strain evidence="2">H5</strain>
    </source>
</reference>
<comment type="caution">
    <text evidence="1">The sequence shown here is derived from an EMBL/GenBank/DDBJ whole genome shotgun (WGS) entry which is preliminary data.</text>
</comment>
<evidence type="ECO:0000313" key="2">
    <source>
        <dbReference type="Proteomes" id="UP000215199"/>
    </source>
</evidence>
<dbReference type="AlphaFoldDB" id="A0A229TEG7"/>
<dbReference type="OrthoDB" id="9909096at2"/>
<gene>
    <name evidence="1" type="ORF">CF165_09085</name>
</gene>
<name>A0A229TEG7_9PSEU</name>
<sequence>MFAKIFAHVATLLVIVRTGSVVEHAVMATAYFVSASAGHAELLVAVAYTVVTTMHVRATREEIHHTA</sequence>
<accession>A0A229TEG7</accession>
<organism evidence="1 2">
    <name type="scientific">Amycolatopsis vastitatis</name>
    <dbReference type="NCBI Taxonomy" id="1905142"/>
    <lineage>
        <taxon>Bacteria</taxon>
        <taxon>Bacillati</taxon>
        <taxon>Actinomycetota</taxon>
        <taxon>Actinomycetes</taxon>
        <taxon>Pseudonocardiales</taxon>
        <taxon>Pseudonocardiaceae</taxon>
        <taxon>Amycolatopsis</taxon>
    </lineage>
</organism>
<dbReference type="Proteomes" id="UP000215199">
    <property type="component" value="Unassembled WGS sequence"/>
</dbReference>
<proteinExistence type="predicted"/>
<dbReference type="EMBL" id="NMUL01000007">
    <property type="protein sequence ID" value="OXM69652.1"/>
    <property type="molecule type" value="Genomic_DNA"/>
</dbReference>
<dbReference type="RefSeq" id="WP_093946977.1">
    <property type="nucleotide sequence ID" value="NZ_NMUL01000007.1"/>
</dbReference>